<dbReference type="Gene3D" id="2.60.40.420">
    <property type="entry name" value="Cupredoxins - blue copper proteins"/>
    <property type="match status" value="2"/>
</dbReference>
<evidence type="ECO:0000259" key="2">
    <source>
        <dbReference type="Pfam" id="PF07732"/>
    </source>
</evidence>
<organism evidence="3">
    <name type="scientific">marine metagenome</name>
    <dbReference type="NCBI Taxonomy" id="408172"/>
    <lineage>
        <taxon>unclassified sequences</taxon>
        <taxon>metagenomes</taxon>
        <taxon>ecological metagenomes</taxon>
    </lineage>
</organism>
<evidence type="ECO:0000313" key="3">
    <source>
        <dbReference type="EMBL" id="SVA92356.1"/>
    </source>
</evidence>
<protein>
    <recommendedName>
        <fullName evidence="2">Plastocyanin-like domain-containing protein</fullName>
    </recommendedName>
</protein>
<dbReference type="SUPFAM" id="SSF49503">
    <property type="entry name" value="Cupredoxins"/>
    <property type="match status" value="1"/>
</dbReference>
<dbReference type="InterPro" id="IPR011707">
    <property type="entry name" value="Cu-oxidase-like_N"/>
</dbReference>
<dbReference type="GO" id="GO:0005507">
    <property type="term" value="F:copper ion binding"/>
    <property type="evidence" value="ECO:0007669"/>
    <property type="project" value="InterPro"/>
</dbReference>
<dbReference type="AlphaFoldDB" id="A0A381ZT05"/>
<sequence>MKFIGNIFLVSALLLTLISLACGDISTGEGNENEVFISIINGNVQGRKLVEVKKGQQVRLNFTSDQKMSIHLHGYDIEAEIPMDGSEVIAFEAHATGGFPVTAHISDGNHSSQESHEMHGQLFESPTLLEGETYSYRVDVDMDHGVLPYHDHMSHDMVGTIIVSSNASEDDVSIIIKGDHQLFHPDEVTVKPGATIKWISENPDKVRITSGNPPADSQSGHNTGTHGSGNAEHTSEEELLLTVEVRP</sequence>
<dbReference type="Pfam" id="PF07732">
    <property type="entry name" value="Cu-oxidase_3"/>
    <property type="match status" value="1"/>
</dbReference>
<dbReference type="PROSITE" id="PS51257">
    <property type="entry name" value="PROKAR_LIPOPROTEIN"/>
    <property type="match status" value="1"/>
</dbReference>
<dbReference type="EMBL" id="UINC01022532">
    <property type="protein sequence ID" value="SVA92356.1"/>
    <property type="molecule type" value="Genomic_DNA"/>
</dbReference>
<gene>
    <name evidence="3" type="ORF">METZ01_LOCUS145210</name>
</gene>
<reference evidence="3" key="1">
    <citation type="submission" date="2018-05" db="EMBL/GenBank/DDBJ databases">
        <authorList>
            <person name="Lanie J.A."/>
            <person name="Ng W.-L."/>
            <person name="Kazmierczak K.M."/>
            <person name="Andrzejewski T.M."/>
            <person name="Davidsen T.M."/>
            <person name="Wayne K.J."/>
            <person name="Tettelin H."/>
            <person name="Glass J.I."/>
            <person name="Rusch D."/>
            <person name="Podicherti R."/>
            <person name="Tsui H.-C.T."/>
            <person name="Winkler M.E."/>
        </authorList>
    </citation>
    <scope>NUCLEOTIDE SEQUENCE</scope>
</reference>
<feature type="domain" description="Plastocyanin-like" evidence="2">
    <location>
        <begin position="37"/>
        <end position="91"/>
    </location>
</feature>
<proteinExistence type="predicted"/>
<feature type="region of interest" description="Disordered" evidence="1">
    <location>
        <begin position="202"/>
        <end position="247"/>
    </location>
</feature>
<accession>A0A381ZT05</accession>
<dbReference type="InterPro" id="IPR008972">
    <property type="entry name" value="Cupredoxin"/>
</dbReference>
<name>A0A381ZT05_9ZZZZ</name>
<evidence type="ECO:0000256" key="1">
    <source>
        <dbReference type="SAM" id="MobiDB-lite"/>
    </source>
</evidence>
<feature type="compositionally biased region" description="Polar residues" evidence="1">
    <location>
        <begin position="209"/>
        <end position="225"/>
    </location>
</feature>